<name>A0A5B9W9C1_9BACT</name>
<dbReference type="Proteomes" id="UP000324233">
    <property type="component" value="Chromosome"/>
</dbReference>
<evidence type="ECO:0000313" key="3">
    <source>
        <dbReference type="Proteomes" id="UP000324233"/>
    </source>
</evidence>
<keyword evidence="1" id="KW-0472">Membrane</keyword>
<dbReference type="AlphaFoldDB" id="A0A5B9W9C1"/>
<accession>A0A5B9W9C1</accession>
<proteinExistence type="predicted"/>
<protein>
    <submittedName>
        <fullName evidence="2">Uncharacterized protein</fullName>
    </submittedName>
</protein>
<feature type="transmembrane region" description="Helical" evidence="1">
    <location>
        <begin position="71"/>
        <end position="90"/>
    </location>
</feature>
<dbReference type="OrthoDB" id="254326at2"/>
<organism evidence="2 3">
    <name type="scientific">Aquisphaera giovannonii</name>
    <dbReference type="NCBI Taxonomy" id="406548"/>
    <lineage>
        <taxon>Bacteria</taxon>
        <taxon>Pseudomonadati</taxon>
        <taxon>Planctomycetota</taxon>
        <taxon>Planctomycetia</taxon>
        <taxon>Isosphaerales</taxon>
        <taxon>Isosphaeraceae</taxon>
        <taxon>Aquisphaera</taxon>
    </lineage>
</organism>
<gene>
    <name evidence="2" type="ORF">OJF2_57690</name>
</gene>
<keyword evidence="1" id="KW-1133">Transmembrane helix</keyword>
<feature type="transmembrane region" description="Helical" evidence="1">
    <location>
        <begin position="43"/>
        <end position="64"/>
    </location>
</feature>
<reference evidence="2 3" key="1">
    <citation type="submission" date="2019-08" db="EMBL/GenBank/DDBJ databases">
        <title>Deep-cultivation of Planctomycetes and their phenomic and genomic characterization uncovers novel biology.</title>
        <authorList>
            <person name="Wiegand S."/>
            <person name="Jogler M."/>
            <person name="Boedeker C."/>
            <person name="Pinto D."/>
            <person name="Vollmers J."/>
            <person name="Rivas-Marin E."/>
            <person name="Kohn T."/>
            <person name="Peeters S.H."/>
            <person name="Heuer A."/>
            <person name="Rast P."/>
            <person name="Oberbeckmann S."/>
            <person name="Bunk B."/>
            <person name="Jeske O."/>
            <person name="Meyerdierks A."/>
            <person name="Storesund J.E."/>
            <person name="Kallscheuer N."/>
            <person name="Luecker S."/>
            <person name="Lage O.M."/>
            <person name="Pohl T."/>
            <person name="Merkel B.J."/>
            <person name="Hornburger P."/>
            <person name="Mueller R.-W."/>
            <person name="Bruemmer F."/>
            <person name="Labrenz M."/>
            <person name="Spormann A.M."/>
            <person name="Op den Camp H."/>
            <person name="Overmann J."/>
            <person name="Amann R."/>
            <person name="Jetten M.S.M."/>
            <person name="Mascher T."/>
            <person name="Medema M.H."/>
            <person name="Devos D.P."/>
            <person name="Kaster A.-K."/>
            <person name="Ovreas L."/>
            <person name="Rohde M."/>
            <person name="Galperin M.Y."/>
            <person name="Jogler C."/>
        </authorList>
    </citation>
    <scope>NUCLEOTIDE SEQUENCE [LARGE SCALE GENOMIC DNA]</scope>
    <source>
        <strain evidence="2 3">OJF2</strain>
    </source>
</reference>
<sequence length="457" mass="49428">MDRRIGARLEGYFWLVVLVVHAIAAAAGWWLRAGGFPWDHPRFWLHRGLPAIGLGWTLAGLVALHRRREGVLALLLPAYPAAWGAAAVTAKSGFPITFRTLWLAPLAASAVMSSALILLLIRAAERRSWPLAIVAAAASAILGSWMAISLRADPPGTHPRGEATAVVLPEPAQGGVASRPPGGLLRLGPDAAVYASEGSIIATPATLKIEVHPLLRFLSLSPDGCWVVFNTAMQREGPEPRLDAVREAGEGVRELTYRFPGVGSARMIVTPDRHTRWLYVDAATTIDRDVDSHLNSYCDVEVRGHRRLSLSFSPCDWARIEVLPFGYPSGRPLRFAYVDEARRFVVAEAASGEKGPFRTLAEGYLRHGEPLTITFYDEDRASGRVTLRDWSTQLDTGLLPTAGWGVPNNAIEFSLSSPDPASPASVFATLAATSVGRGWDCVGHASGTYRNRVEIGP</sequence>
<keyword evidence="3" id="KW-1185">Reference proteome</keyword>
<feature type="transmembrane region" description="Helical" evidence="1">
    <location>
        <begin position="128"/>
        <end position="148"/>
    </location>
</feature>
<keyword evidence="1" id="KW-0812">Transmembrane</keyword>
<dbReference type="RefSeq" id="WP_148596780.1">
    <property type="nucleotide sequence ID" value="NZ_CP042997.1"/>
</dbReference>
<evidence type="ECO:0000256" key="1">
    <source>
        <dbReference type="SAM" id="Phobius"/>
    </source>
</evidence>
<dbReference type="KEGG" id="agv:OJF2_57690"/>
<evidence type="ECO:0000313" key="2">
    <source>
        <dbReference type="EMBL" id="QEH37182.1"/>
    </source>
</evidence>
<feature type="transmembrane region" description="Helical" evidence="1">
    <location>
        <begin position="12"/>
        <end position="31"/>
    </location>
</feature>
<feature type="transmembrane region" description="Helical" evidence="1">
    <location>
        <begin position="102"/>
        <end position="121"/>
    </location>
</feature>
<dbReference type="EMBL" id="CP042997">
    <property type="protein sequence ID" value="QEH37182.1"/>
    <property type="molecule type" value="Genomic_DNA"/>
</dbReference>